<dbReference type="EMBL" id="CAJJDN010000376">
    <property type="protein sequence ID" value="CAD8131113.1"/>
    <property type="molecule type" value="Genomic_DNA"/>
</dbReference>
<comment type="caution">
    <text evidence="1">The sequence shown here is derived from an EMBL/GenBank/DDBJ whole genome shotgun (WGS) entry which is preliminary data.</text>
</comment>
<sequence>MLNLVRVEQPKKLKFIWQSIIPIYVSQPYLKNLKYNLFEQALQSDNYGFDKHQIEYFKETIQNKKELILMILDNYDEMKQDCIQQNLILNNKFNQDLNIYKLQRQLIWILNMVLCRDSVCKVFKEIQLQNFDQDQIQEEISKMRNIRQQKYRCSELQKLRFKKIYCKKVYISQSFQNFQGITYN</sequence>
<accession>A0A8S1RUT6</accession>
<organism evidence="1 2">
    <name type="scientific">Paramecium sonneborni</name>
    <dbReference type="NCBI Taxonomy" id="65129"/>
    <lineage>
        <taxon>Eukaryota</taxon>
        <taxon>Sar</taxon>
        <taxon>Alveolata</taxon>
        <taxon>Ciliophora</taxon>
        <taxon>Intramacronucleata</taxon>
        <taxon>Oligohymenophorea</taxon>
        <taxon>Peniculida</taxon>
        <taxon>Parameciidae</taxon>
        <taxon>Paramecium</taxon>
    </lineage>
</organism>
<proteinExistence type="predicted"/>
<evidence type="ECO:0000313" key="1">
    <source>
        <dbReference type="EMBL" id="CAD8131113.1"/>
    </source>
</evidence>
<dbReference type="Proteomes" id="UP000692954">
    <property type="component" value="Unassembled WGS sequence"/>
</dbReference>
<protein>
    <submittedName>
        <fullName evidence="1">Uncharacterized protein</fullName>
    </submittedName>
</protein>
<dbReference type="AlphaFoldDB" id="A0A8S1RUT6"/>
<keyword evidence="2" id="KW-1185">Reference proteome</keyword>
<dbReference type="OrthoDB" id="2443807at2759"/>
<evidence type="ECO:0000313" key="2">
    <source>
        <dbReference type="Proteomes" id="UP000692954"/>
    </source>
</evidence>
<reference evidence="1" key="1">
    <citation type="submission" date="2021-01" db="EMBL/GenBank/DDBJ databases">
        <authorList>
            <consortium name="Genoscope - CEA"/>
            <person name="William W."/>
        </authorList>
    </citation>
    <scope>NUCLEOTIDE SEQUENCE</scope>
</reference>
<gene>
    <name evidence="1" type="ORF">PSON_ATCC_30995.1.T3760008</name>
</gene>
<name>A0A8S1RUT6_9CILI</name>